<keyword evidence="1" id="KW-0812">Transmembrane</keyword>
<keyword evidence="1" id="KW-1133">Transmembrane helix</keyword>
<feature type="transmembrane region" description="Helical" evidence="1">
    <location>
        <begin position="69"/>
        <end position="88"/>
    </location>
</feature>
<keyword evidence="1" id="KW-0472">Membrane</keyword>
<proteinExistence type="predicted"/>
<evidence type="ECO:0000313" key="3">
    <source>
        <dbReference type="Proteomes" id="UP000826656"/>
    </source>
</evidence>
<evidence type="ECO:0000256" key="1">
    <source>
        <dbReference type="SAM" id="Phobius"/>
    </source>
</evidence>
<evidence type="ECO:0000313" key="2">
    <source>
        <dbReference type="EMBL" id="KAH0738578.1"/>
    </source>
</evidence>
<reference evidence="2 3" key="1">
    <citation type="journal article" date="2021" name="bioRxiv">
        <title>Chromosome-scale and haplotype-resolved genome assembly of a tetraploid potato cultivar.</title>
        <authorList>
            <person name="Sun H."/>
            <person name="Jiao W.-B."/>
            <person name="Krause K."/>
            <person name="Campoy J.A."/>
            <person name="Goel M."/>
            <person name="Folz-Donahue K."/>
            <person name="Kukat C."/>
            <person name="Huettel B."/>
            <person name="Schneeberger K."/>
        </authorList>
    </citation>
    <scope>NUCLEOTIDE SEQUENCE [LARGE SCALE GENOMIC DNA]</scope>
    <source>
        <strain evidence="2">SolTubOtavaFocal</strain>
        <tissue evidence="2">Leaves</tissue>
    </source>
</reference>
<comment type="caution">
    <text evidence="2">The sequence shown here is derived from an EMBL/GenBank/DDBJ whole genome shotgun (WGS) entry which is preliminary data.</text>
</comment>
<keyword evidence="3" id="KW-1185">Reference proteome</keyword>
<organism evidence="2 3">
    <name type="scientific">Solanum tuberosum</name>
    <name type="common">Potato</name>
    <dbReference type="NCBI Taxonomy" id="4113"/>
    <lineage>
        <taxon>Eukaryota</taxon>
        <taxon>Viridiplantae</taxon>
        <taxon>Streptophyta</taxon>
        <taxon>Embryophyta</taxon>
        <taxon>Tracheophyta</taxon>
        <taxon>Spermatophyta</taxon>
        <taxon>Magnoliopsida</taxon>
        <taxon>eudicotyledons</taxon>
        <taxon>Gunneridae</taxon>
        <taxon>Pentapetalae</taxon>
        <taxon>asterids</taxon>
        <taxon>lamiids</taxon>
        <taxon>Solanales</taxon>
        <taxon>Solanaceae</taxon>
        <taxon>Solanoideae</taxon>
        <taxon>Solaneae</taxon>
        <taxon>Solanum</taxon>
    </lineage>
</organism>
<dbReference type="Proteomes" id="UP000826656">
    <property type="component" value="Unassembled WGS sequence"/>
</dbReference>
<accession>A0ABQ7TWJ6</accession>
<dbReference type="EMBL" id="JAIVGD010000028">
    <property type="protein sequence ID" value="KAH0738578.1"/>
    <property type="molecule type" value="Genomic_DNA"/>
</dbReference>
<sequence length="95" mass="10761">MRGRGEYGRCRVVGRDFRICWDLNVACRLFGRKKKQGSVTVCISTDVCIEIKGEKGLGRVRRLMGWDGGLCLAAKGCWLMFGSLGIGLKKWDWKF</sequence>
<name>A0ABQ7TWJ6_SOLTU</name>
<protein>
    <submittedName>
        <fullName evidence="2">Uncharacterized protein</fullName>
    </submittedName>
</protein>
<gene>
    <name evidence="2" type="ORF">KY290_037283</name>
</gene>